<organism evidence="1">
    <name type="scientific">Capitella teleta</name>
    <name type="common">Polychaete worm</name>
    <dbReference type="NCBI Taxonomy" id="283909"/>
    <lineage>
        <taxon>Eukaryota</taxon>
        <taxon>Metazoa</taxon>
        <taxon>Spiralia</taxon>
        <taxon>Lophotrochozoa</taxon>
        <taxon>Annelida</taxon>
        <taxon>Polychaeta</taxon>
        <taxon>Sedentaria</taxon>
        <taxon>Scolecida</taxon>
        <taxon>Capitellidae</taxon>
        <taxon>Capitella</taxon>
    </lineage>
</organism>
<name>R7TBV9_CAPTE</name>
<proteinExistence type="predicted"/>
<dbReference type="HOGENOM" id="CLU_1697208_0_0_1"/>
<dbReference type="EMBL" id="AMQN01003007">
    <property type="status" value="NOT_ANNOTATED_CDS"/>
    <property type="molecule type" value="Genomic_DNA"/>
</dbReference>
<accession>R7TBV9</accession>
<reference evidence="1 3" key="2">
    <citation type="journal article" date="2013" name="Nature">
        <title>Insights into bilaterian evolution from three spiralian genomes.</title>
        <authorList>
            <person name="Simakov O."/>
            <person name="Marletaz F."/>
            <person name="Cho S.J."/>
            <person name="Edsinger-Gonzales E."/>
            <person name="Havlak P."/>
            <person name="Hellsten U."/>
            <person name="Kuo D.H."/>
            <person name="Larsson T."/>
            <person name="Lv J."/>
            <person name="Arendt D."/>
            <person name="Savage R."/>
            <person name="Osoegawa K."/>
            <person name="de Jong P."/>
            <person name="Grimwood J."/>
            <person name="Chapman J.A."/>
            <person name="Shapiro H."/>
            <person name="Aerts A."/>
            <person name="Otillar R.P."/>
            <person name="Terry A.Y."/>
            <person name="Boore J.L."/>
            <person name="Grigoriev I.V."/>
            <person name="Lindberg D.R."/>
            <person name="Seaver E.C."/>
            <person name="Weisblat D.A."/>
            <person name="Putnam N.H."/>
            <person name="Rokhsar D.S."/>
        </authorList>
    </citation>
    <scope>NUCLEOTIDE SEQUENCE</scope>
    <source>
        <strain evidence="1 3">I ESC-2004</strain>
    </source>
</reference>
<dbReference type="OrthoDB" id="6157609at2759"/>
<reference evidence="2" key="3">
    <citation type="submission" date="2015-06" db="UniProtKB">
        <authorList>
            <consortium name="EnsemblMetazoa"/>
        </authorList>
    </citation>
    <scope>IDENTIFICATION</scope>
</reference>
<sequence length="155" mass="17997">MINHEEYRHHTCLHIRSPCEAKRLMAWNKVIAKKGFIKTCQFVCEHGKGFKCRSVDLSSKEQACVLSEGDEADSYLRNYKWKYWQYSEIQCKDEWRNRSSCTLVGPFRGNSLHLRTMFVLIAQFRSARQHVVKSIDSSASRSTSKGRLGCVLCKN</sequence>
<evidence type="ECO:0000313" key="1">
    <source>
        <dbReference type="EMBL" id="ELT90977.1"/>
    </source>
</evidence>
<reference evidence="3" key="1">
    <citation type="submission" date="2012-12" db="EMBL/GenBank/DDBJ databases">
        <authorList>
            <person name="Hellsten U."/>
            <person name="Grimwood J."/>
            <person name="Chapman J.A."/>
            <person name="Shapiro H."/>
            <person name="Aerts A."/>
            <person name="Otillar R.P."/>
            <person name="Terry A.Y."/>
            <person name="Boore J.L."/>
            <person name="Simakov O."/>
            <person name="Marletaz F."/>
            <person name="Cho S.-J."/>
            <person name="Edsinger-Gonzales E."/>
            <person name="Havlak P."/>
            <person name="Kuo D.-H."/>
            <person name="Larsson T."/>
            <person name="Lv J."/>
            <person name="Arendt D."/>
            <person name="Savage R."/>
            <person name="Osoegawa K."/>
            <person name="de Jong P."/>
            <person name="Lindberg D.R."/>
            <person name="Seaver E.C."/>
            <person name="Weisblat D.A."/>
            <person name="Putnam N.H."/>
            <person name="Grigoriev I.V."/>
            <person name="Rokhsar D.S."/>
        </authorList>
    </citation>
    <scope>NUCLEOTIDE SEQUENCE</scope>
    <source>
        <strain evidence="3">I ESC-2004</strain>
    </source>
</reference>
<keyword evidence="3" id="KW-1185">Reference proteome</keyword>
<dbReference type="EnsemblMetazoa" id="CapteT196966">
    <property type="protein sequence ID" value="CapteP196966"/>
    <property type="gene ID" value="CapteG196966"/>
</dbReference>
<dbReference type="AlphaFoldDB" id="R7TBV9"/>
<dbReference type="Gene3D" id="3.50.4.10">
    <property type="entry name" value="Hepatocyte Growth Factor"/>
    <property type="match status" value="1"/>
</dbReference>
<dbReference type="EMBL" id="KB310691">
    <property type="protein sequence ID" value="ELT90977.1"/>
    <property type="molecule type" value="Genomic_DNA"/>
</dbReference>
<evidence type="ECO:0000313" key="3">
    <source>
        <dbReference type="Proteomes" id="UP000014760"/>
    </source>
</evidence>
<dbReference type="Proteomes" id="UP000014760">
    <property type="component" value="Unassembled WGS sequence"/>
</dbReference>
<gene>
    <name evidence="1" type="ORF">CAPTEDRAFT_196966</name>
</gene>
<dbReference type="SUPFAM" id="SSF57414">
    <property type="entry name" value="Hairpin loop containing domain-like"/>
    <property type="match status" value="1"/>
</dbReference>
<protein>
    <submittedName>
        <fullName evidence="1 2">Uncharacterized protein</fullName>
    </submittedName>
</protein>
<evidence type="ECO:0000313" key="2">
    <source>
        <dbReference type="EnsemblMetazoa" id="CapteP196966"/>
    </source>
</evidence>